<dbReference type="Proteomes" id="UP001366166">
    <property type="component" value="Chromosome"/>
</dbReference>
<dbReference type="FunFam" id="3.30.300.30:FF:000008">
    <property type="entry name" value="2,3-dihydroxybenzoate-AMP ligase"/>
    <property type="match status" value="1"/>
</dbReference>
<dbReference type="Pfam" id="PF00501">
    <property type="entry name" value="AMP-binding"/>
    <property type="match status" value="1"/>
</dbReference>
<protein>
    <recommendedName>
        <fullName evidence="7">Acyl-CoA synthetase (AMP-forming)/AMP-acid ligase II</fullName>
    </recommendedName>
</protein>
<name>A0AAU9ENK2_9BACT</name>
<feature type="domain" description="AMP-binding enzyme C-terminal" evidence="4">
    <location>
        <begin position="389"/>
        <end position="464"/>
    </location>
</feature>
<evidence type="ECO:0000259" key="3">
    <source>
        <dbReference type="Pfam" id="PF00501"/>
    </source>
</evidence>
<dbReference type="Gene3D" id="3.30.300.30">
    <property type="match status" value="1"/>
</dbReference>
<reference evidence="6" key="1">
    <citation type="journal article" date="2023" name="Arch. Microbiol.">
        <title>Desulfoferula mesophilus gen. nov. sp. nov., a mesophilic sulfate-reducing bacterium isolated from a brackish lake sediment.</title>
        <authorList>
            <person name="Watanabe T."/>
            <person name="Yabe T."/>
            <person name="Tsuji J.M."/>
            <person name="Fukui M."/>
        </authorList>
    </citation>
    <scope>NUCLEOTIDE SEQUENCE [LARGE SCALE GENOMIC DNA]</scope>
    <source>
        <strain evidence="6">12FAK</strain>
    </source>
</reference>
<dbReference type="InterPro" id="IPR042099">
    <property type="entry name" value="ANL_N_sf"/>
</dbReference>
<keyword evidence="2" id="KW-0436">Ligase</keyword>
<dbReference type="Gene3D" id="3.40.50.12780">
    <property type="entry name" value="N-terminal domain of ligase-like"/>
    <property type="match status" value="1"/>
</dbReference>
<dbReference type="PANTHER" id="PTHR43201">
    <property type="entry name" value="ACYL-COA SYNTHETASE"/>
    <property type="match status" value="1"/>
</dbReference>
<dbReference type="SUPFAM" id="SSF56801">
    <property type="entry name" value="Acetyl-CoA synthetase-like"/>
    <property type="match status" value="1"/>
</dbReference>
<dbReference type="EMBL" id="AP028679">
    <property type="protein sequence ID" value="BEQ14769.1"/>
    <property type="molecule type" value="Genomic_DNA"/>
</dbReference>
<evidence type="ECO:0000313" key="5">
    <source>
        <dbReference type="EMBL" id="BEQ14769.1"/>
    </source>
</evidence>
<keyword evidence="6" id="KW-1185">Reference proteome</keyword>
<evidence type="ECO:0008006" key="7">
    <source>
        <dbReference type="Google" id="ProtNLM"/>
    </source>
</evidence>
<dbReference type="InterPro" id="IPR045851">
    <property type="entry name" value="AMP-bd_C_sf"/>
</dbReference>
<evidence type="ECO:0000256" key="2">
    <source>
        <dbReference type="ARBA" id="ARBA00022598"/>
    </source>
</evidence>
<dbReference type="InterPro" id="IPR025110">
    <property type="entry name" value="AMP-bd_C"/>
</dbReference>
<dbReference type="Pfam" id="PF13193">
    <property type="entry name" value="AMP-binding_C"/>
    <property type="match status" value="1"/>
</dbReference>
<accession>A0AAU9ENK2</accession>
<dbReference type="InterPro" id="IPR020845">
    <property type="entry name" value="AMP-binding_CS"/>
</dbReference>
<dbReference type="GO" id="GO:0031956">
    <property type="term" value="F:medium-chain fatty acid-CoA ligase activity"/>
    <property type="evidence" value="ECO:0007669"/>
    <property type="project" value="TreeGrafter"/>
</dbReference>
<comment type="similarity">
    <text evidence="1">Belongs to the ATP-dependent AMP-binding enzyme family.</text>
</comment>
<organism evidence="5 6">
    <name type="scientific">Desulfoferula mesophila</name>
    <dbReference type="NCBI Taxonomy" id="3058419"/>
    <lineage>
        <taxon>Bacteria</taxon>
        <taxon>Pseudomonadati</taxon>
        <taxon>Thermodesulfobacteriota</taxon>
        <taxon>Desulfarculia</taxon>
        <taxon>Desulfarculales</taxon>
        <taxon>Desulfarculaceae</taxon>
        <taxon>Desulfoferula</taxon>
    </lineage>
</organism>
<sequence>MLEGKFGLKQGDCYAILLENDNMGIFHLWMAKAQATALWLGIMDSVKEHLHQIDWVGARVMFMEERLVDEYYDQMRARQIRMVVMDKPSIPREHLYYFWDLLQEASGEDPHCQQSYEDSSQHVAILRFTGGTTGQAKCTMYSIANMYSAGLNPIHYIELFPFAKPRGLLSTPITHAAGAMVLPIHFKGGEIITLNQSDINLMCRVVEKRRAHMIYTVPTVLYRMLDMGLPEKYDLSSLRTIRYGSSPISPAKLEGLLNQFGRIFVQGYASTECWPPATILGRDEHAFDTEQKRRVLKSVGSPVPGVEVLICDEDGHEMPVAKEGEIWIRGGNTIVGYYKDPEQTASNFTPNGYWKSGDIGYCDEMGRVYLVDRKKDMIITGGFNVYAQEVENVLNSHPAVQNSAVVGVPHEYWGEAVCGVVTTKQGTEASSEQIIAFCKEHLTRYKVPKSIEFVDQLPLSAVGKVLRREVRKQFRTRESGA</sequence>
<evidence type="ECO:0000259" key="4">
    <source>
        <dbReference type="Pfam" id="PF13193"/>
    </source>
</evidence>
<dbReference type="PANTHER" id="PTHR43201:SF5">
    <property type="entry name" value="MEDIUM-CHAIN ACYL-COA LIGASE ACSF2, MITOCHONDRIAL"/>
    <property type="match status" value="1"/>
</dbReference>
<evidence type="ECO:0000256" key="1">
    <source>
        <dbReference type="ARBA" id="ARBA00006432"/>
    </source>
</evidence>
<dbReference type="PROSITE" id="PS00455">
    <property type="entry name" value="AMP_BINDING"/>
    <property type="match status" value="1"/>
</dbReference>
<dbReference type="InterPro" id="IPR000873">
    <property type="entry name" value="AMP-dep_synth/lig_dom"/>
</dbReference>
<proteinExistence type="inferred from homology"/>
<gene>
    <name evidence="5" type="ORF">FAK_18350</name>
</gene>
<dbReference type="GO" id="GO:0006631">
    <property type="term" value="P:fatty acid metabolic process"/>
    <property type="evidence" value="ECO:0007669"/>
    <property type="project" value="TreeGrafter"/>
</dbReference>
<dbReference type="AlphaFoldDB" id="A0AAU9ENK2"/>
<feature type="domain" description="AMP-dependent synthetase/ligase" evidence="3">
    <location>
        <begin position="2"/>
        <end position="338"/>
    </location>
</feature>
<evidence type="ECO:0000313" key="6">
    <source>
        <dbReference type="Proteomes" id="UP001366166"/>
    </source>
</evidence>
<dbReference type="KEGG" id="dmp:FAK_18350"/>